<dbReference type="RefSeq" id="WP_177198967.1">
    <property type="nucleotide sequence ID" value="NZ_FOOK01000005.1"/>
</dbReference>
<dbReference type="AlphaFoldDB" id="A0A1I2LGL1"/>
<feature type="compositionally biased region" description="Basic and acidic residues" evidence="1">
    <location>
        <begin position="82"/>
        <end position="102"/>
    </location>
</feature>
<feature type="region of interest" description="Disordered" evidence="1">
    <location>
        <begin position="77"/>
        <end position="102"/>
    </location>
</feature>
<evidence type="ECO:0000313" key="2">
    <source>
        <dbReference type="EMBL" id="SFF78425.1"/>
    </source>
</evidence>
<name>A0A1I2LGL1_9BACL</name>
<dbReference type="EMBL" id="FOOK01000005">
    <property type="protein sequence ID" value="SFF78425.1"/>
    <property type="molecule type" value="Genomic_DNA"/>
</dbReference>
<accession>A0A1I2LGL1</accession>
<protein>
    <submittedName>
        <fullName evidence="2">Uncharacterized protein</fullName>
    </submittedName>
</protein>
<gene>
    <name evidence="2" type="ORF">SAMN04488025_10543</name>
</gene>
<feature type="compositionally biased region" description="Basic and acidic residues" evidence="1">
    <location>
        <begin position="1"/>
        <end position="17"/>
    </location>
</feature>
<keyword evidence="3" id="KW-1185">Reference proteome</keyword>
<sequence length="102" mass="11555">MTGGDRSRRVNPSERGPDAWSEVNWGAQLADFKQMQYHQSVLWLALVELLVEKGIISREELRNVARELDRKLAIRAIPGGSAEKRESGPSPDRSEKREKKGK</sequence>
<evidence type="ECO:0000256" key="1">
    <source>
        <dbReference type="SAM" id="MobiDB-lite"/>
    </source>
</evidence>
<organism evidence="2 3">
    <name type="scientific">Planifilum fulgidum</name>
    <dbReference type="NCBI Taxonomy" id="201973"/>
    <lineage>
        <taxon>Bacteria</taxon>
        <taxon>Bacillati</taxon>
        <taxon>Bacillota</taxon>
        <taxon>Bacilli</taxon>
        <taxon>Bacillales</taxon>
        <taxon>Thermoactinomycetaceae</taxon>
        <taxon>Planifilum</taxon>
    </lineage>
</organism>
<proteinExistence type="predicted"/>
<reference evidence="2 3" key="1">
    <citation type="submission" date="2016-10" db="EMBL/GenBank/DDBJ databases">
        <authorList>
            <person name="de Groot N.N."/>
        </authorList>
    </citation>
    <scope>NUCLEOTIDE SEQUENCE [LARGE SCALE GENOMIC DNA]</scope>
    <source>
        <strain evidence="2 3">DSM 44945</strain>
    </source>
</reference>
<feature type="region of interest" description="Disordered" evidence="1">
    <location>
        <begin position="1"/>
        <end position="20"/>
    </location>
</feature>
<dbReference type="Proteomes" id="UP000198661">
    <property type="component" value="Unassembled WGS sequence"/>
</dbReference>
<evidence type="ECO:0000313" key="3">
    <source>
        <dbReference type="Proteomes" id="UP000198661"/>
    </source>
</evidence>